<evidence type="ECO:0000256" key="1">
    <source>
        <dbReference type="ARBA" id="ARBA00022679"/>
    </source>
</evidence>
<dbReference type="Gene3D" id="3.40.50.300">
    <property type="entry name" value="P-loop containing nucleotide triphosphate hydrolases"/>
    <property type="match status" value="1"/>
</dbReference>
<protein>
    <submittedName>
        <fullName evidence="4">Sulfotransferase</fullName>
    </submittedName>
</protein>
<name>A0ABT3TIH7_9GAMM</name>
<gene>
    <name evidence="4" type="ORF">EYC98_14745</name>
</gene>
<dbReference type="InterPro" id="IPR027417">
    <property type="entry name" value="P-loop_NTPase"/>
</dbReference>
<comment type="caution">
    <text evidence="4">The sequence shown here is derived from an EMBL/GenBank/DDBJ whole genome shotgun (WGS) entry which is preliminary data.</text>
</comment>
<sequence>MKKPNFFFIGAPKCGTTAMANWLQEHPRIFMTQRRKEPMFFDNDIFNPDRMSLKQYESLFRKADDDHLVVGEASTSYLRSLEAVQNILEYSPSARFLVAVRNPVEMAPSVHAQLMYTQHETIADFEEAWQAQEDRVQGKRLPSNSRNDPASLMYADVCRLGEQLERLLGQVSRDRVMVVFMDDMKADSRRVYLDILDFLGVPDDGRSDFPSANVRKRVKLPVLGKMLAYALQYKRLLGLQGVKTGAFLKLHAWNEVPMARTEPDEQFRKELIDCFEEDILLLGELTGRDVSGWLR</sequence>
<dbReference type="Proteomes" id="UP001143362">
    <property type="component" value="Unassembled WGS sequence"/>
</dbReference>
<evidence type="ECO:0000313" key="4">
    <source>
        <dbReference type="EMBL" id="MCX2982117.1"/>
    </source>
</evidence>
<keyword evidence="5" id="KW-1185">Reference proteome</keyword>
<proteinExistence type="predicted"/>
<accession>A0ABT3TIH7</accession>
<dbReference type="EMBL" id="SHNN01000003">
    <property type="protein sequence ID" value="MCX2982117.1"/>
    <property type="molecule type" value="Genomic_DNA"/>
</dbReference>
<evidence type="ECO:0000313" key="5">
    <source>
        <dbReference type="Proteomes" id="UP001143362"/>
    </source>
</evidence>
<dbReference type="SUPFAM" id="SSF52540">
    <property type="entry name" value="P-loop containing nucleoside triphosphate hydrolases"/>
    <property type="match status" value="1"/>
</dbReference>
<evidence type="ECO:0000259" key="3">
    <source>
        <dbReference type="Pfam" id="PF00685"/>
    </source>
</evidence>
<evidence type="ECO:0000256" key="2">
    <source>
        <dbReference type="ARBA" id="ARBA00023180"/>
    </source>
</evidence>
<dbReference type="RefSeq" id="WP_279246147.1">
    <property type="nucleotide sequence ID" value="NZ_SHNN01000003.1"/>
</dbReference>
<dbReference type="InterPro" id="IPR000863">
    <property type="entry name" value="Sulfotransferase_dom"/>
</dbReference>
<feature type="domain" description="Sulfotransferase" evidence="3">
    <location>
        <begin position="4"/>
        <end position="202"/>
    </location>
</feature>
<dbReference type="Pfam" id="PF00685">
    <property type="entry name" value="Sulfotransfer_1"/>
    <property type="match status" value="1"/>
</dbReference>
<organism evidence="4 5">
    <name type="scientific">Candidatus Litorirhabdus singularis</name>
    <dbReference type="NCBI Taxonomy" id="2518993"/>
    <lineage>
        <taxon>Bacteria</taxon>
        <taxon>Pseudomonadati</taxon>
        <taxon>Pseudomonadota</taxon>
        <taxon>Gammaproteobacteria</taxon>
        <taxon>Cellvibrionales</taxon>
        <taxon>Halieaceae</taxon>
        <taxon>Candidatus Litorirhabdus</taxon>
    </lineage>
</organism>
<reference evidence="4" key="1">
    <citation type="submission" date="2019-02" db="EMBL/GenBank/DDBJ databases">
        <authorList>
            <person name="Li S.-H."/>
        </authorList>
    </citation>
    <scope>NUCLEOTIDE SEQUENCE</scope>
    <source>
        <strain evidence="4">IMCC14734</strain>
    </source>
</reference>
<keyword evidence="2" id="KW-0325">Glycoprotein</keyword>
<keyword evidence="1" id="KW-0808">Transferase</keyword>
<dbReference type="PANTHER" id="PTHR10605">
    <property type="entry name" value="HEPARAN SULFATE SULFOTRANSFERASE"/>
    <property type="match status" value="1"/>
</dbReference>
<dbReference type="InterPro" id="IPR037359">
    <property type="entry name" value="NST/OST"/>
</dbReference>
<dbReference type="PANTHER" id="PTHR10605:SF56">
    <property type="entry name" value="BIFUNCTIONAL HEPARAN SULFATE N-DEACETYLASE_N-SULFOTRANSFERASE"/>
    <property type="match status" value="1"/>
</dbReference>